<comment type="caution">
    <text evidence="3">The sequence shown here is derived from an EMBL/GenBank/DDBJ whole genome shotgun (WGS) entry which is preliminary data.</text>
</comment>
<dbReference type="Proteomes" id="UP000466619">
    <property type="component" value="Unassembled WGS sequence"/>
</dbReference>
<dbReference type="Proteomes" id="UP000250919">
    <property type="component" value="Unassembled WGS sequence"/>
</dbReference>
<keyword evidence="5" id="KW-1185">Reference proteome</keyword>
<sequence length="82" mass="9000">MCYKFFPSSIISNISLLLGDVEADRSVIGFADMTVNFSVAGGVIQQIVISNSLETELYVSLSIVLIFMLLLINVPMGENRKL</sequence>
<keyword evidence="1" id="KW-1133">Transmembrane helix</keyword>
<protein>
    <submittedName>
        <fullName evidence="3">Uncharacterized protein</fullName>
    </submittedName>
</protein>
<reference evidence="3 4" key="2">
    <citation type="journal article" date="2018" name="Int. J. Syst. Evol. Microbiol.">
        <title>Whole-genome-based revisit of Photorhabdus phylogeny: proposal for the elevation of most Photorhabdus subspecies to the species level and description of one novel species Photorhabdus bodei sp. nov., and one novel subspecies Photorhabdus laumondii subsp. clarkei subsp. nov.</title>
        <authorList>
            <person name="Machado R.A.R."/>
            <person name="Wuthrich D."/>
            <person name="Kuhnert P."/>
            <person name="Arce C.C.M."/>
            <person name="Thonen L."/>
            <person name="Ruiz C."/>
            <person name="Zhang X."/>
            <person name="Robert C.A.M."/>
            <person name="Karimi J."/>
            <person name="Kamali S."/>
            <person name="Ma J."/>
            <person name="Bruggmann R."/>
            <person name="Erb M."/>
        </authorList>
    </citation>
    <scope>NUCLEOTIDE SEQUENCE [LARGE SCALE GENOMIC DNA]</scope>
    <source>
        <strain evidence="3 4">LJ24-63</strain>
    </source>
</reference>
<evidence type="ECO:0000313" key="4">
    <source>
        <dbReference type="Proteomes" id="UP000250919"/>
    </source>
</evidence>
<keyword evidence="1" id="KW-0472">Membrane</keyword>
<accession>A0A329X4P1</accession>
<dbReference type="EMBL" id="NSCM01000022">
    <property type="protein sequence ID" value="RAX11526.1"/>
    <property type="molecule type" value="Genomic_DNA"/>
</dbReference>
<dbReference type="GeneID" id="88806792"/>
<keyword evidence="1" id="KW-0812">Transmembrane</keyword>
<gene>
    <name evidence="3" type="ORF">CKY02_13120</name>
    <name evidence="2" type="ORF">GPY48_21360</name>
</gene>
<evidence type="ECO:0000256" key="1">
    <source>
        <dbReference type="SAM" id="Phobius"/>
    </source>
</evidence>
<feature type="transmembrane region" description="Helical" evidence="1">
    <location>
        <begin position="57"/>
        <end position="76"/>
    </location>
</feature>
<proteinExistence type="predicted"/>
<dbReference type="RefSeq" id="WP_112895642.1">
    <property type="nucleotide sequence ID" value="NZ_CAWNYH010000022.1"/>
</dbReference>
<name>A0A329X4P1_9GAMM</name>
<dbReference type="EMBL" id="WSFC01000072">
    <property type="protein sequence ID" value="NDL05624.1"/>
    <property type="molecule type" value="Genomic_DNA"/>
</dbReference>
<evidence type="ECO:0000313" key="2">
    <source>
        <dbReference type="EMBL" id="NDL05624.1"/>
    </source>
</evidence>
<reference evidence="3" key="1">
    <citation type="submission" date="2017-08" db="EMBL/GenBank/DDBJ databases">
        <authorList>
            <person name="de Groot N.N."/>
        </authorList>
    </citation>
    <scope>NUCLEOTIDE SEQUENCE</scope>
    <source>
        <strain evidence="3">LJ24-63</strain>
    </source>
</reference>
<evidence type="ECO:0000313" key="5">
    <source>
        <dbReference type="Proteomes" id="UP000466619"/>
    </source>
</evidence>
<evidence type="ECO:0000313" key="3">
    <source>
        <dbReference type="EMBL" id="RAX11526.1"/>
    </source>
</evidence>
<organism evidence="3 4">
    <name type="scientific">Photorhabdus bodei</name>
    <dbReference type="NCBI Taxonomy" id="2029681"/>
    <lineage>
        <taxon>Bacteria</taxon>
        <taxon>Pseudomonadati</taxon>
        <taxon>Pseudomonadota</taxon>
        <taxon>Gammaproteobacteria</taxon>
        <taxon>Enterobacterales</taxon>
        <taxon>Morganellaceae</taxon>
        <taxon>Photorhabdus</taxon>
    </lineage>
</organism>
<dbReference type="AlphaFoldDB" id="A0A329X4P1"/>
<reference evidence="2 5" key="3">
    <citation type="submission" date="2019-12" db="EMBL/GenBank/DDBJ databases">
        <title>Engineering Photorhabdus to improve their lethality against agricultural pests.</title>
        <authorList>
            <person name="Machado R.A.R."/>
        </authorList>
    </citation>
    <scope>NUCLEOTIDE SEQUENCE [LARGE SCALE GENOMIC DNA]</scope>
    <source>
        <strain evidence="2 5">M-CN4</strain>
    </source>
</reference>